<dbReference type="AlphaFoldDB" id="A0A1R1PVH1"/>
<dbReference type="EMBL" id="LSSK01000128">
    <property type="protein sequence ID" value="OMH84948.1"/>
    <property type="molecule type" value="Genomic_DNA"/>
</dbReference>
<feature type="transmembrane region" description="Helical" evidence="1">
    <location>
        <begin position="364"/>
        <end position="384"/>
    </location>
</feature>
<protein>
    <submittedName>
        <fullName evidence="2">Uncharacterized protein</fullName>
    </submittedName>
</protein>
<dbReference type="Proteomes" id="UP000188320">
    <property type="component" value="Unassembled WGS sequence"/>
</dbReference>
<keyword evidence="3" id="KW-1185">Reference proteome</keyword>
<evidence type="ECO:0000313" key="3">
    <source>
        <dbReference type="Proteomes" id="UP000188320"/>
    </source>
</evidence>
<gene>
    <name evidence="2" type="ORF">AX774_g1522</name>
</gene>
<comment type="caution">
    <text evidence="2">The sequence shown here is derived from an EMBL/GenBank/DDBJ whole genome shotgun (WGS) entry which is preliminary data.</text>
</comment>
<proteinExistence type="predicted"/>
<evidence type="ECO:0000256" key="1">
    <source>
        <dbReference type="SAM" id="Phobius"/>
    </source>
</evidence>
<dbReference type="OrthoDB" id="10668126at2759"/>
<accession>A0A1R1PVH1</accession>
<name>A0A1R1PVH1_ZANCU</name>
<evidence type="ECO:0000313" key="2">
    <source>
        <dbReference type="EMBL" id="OMH84948.1"/>
    </source>
</evidence>
<reference evidence="3" key="1">
    <citation type="submission" date="2017-01" db="EMBL/GenBank/DDBJ databases">
        <authorList>
            <person name="Wang Y."/>
            <person name="White M."/>
            <person name="Kvist S."/>
            <person name="Moncalvo J.-M."/>
        </authorList>
    </citation>
    <scope>NUCLEOTIDE SEQUENCE [LARGE SCALE GENOMIC DNA]</scope>
    <source>
        <strain evidence="3">COL-18-3</strain>
    </source>
</reference>
<feature type="transmembrane region" description="Helical" evidence="1">
    <location>
        <begin position="334"/>
        <end position="352"/>
    </location>
</feature>
<sequence length="404" mass="44290">MKVVLMLRLKFIPNRADEGGGRVGVRIDGNLLELPFPPASPRPTPAPAPIPIPCCIFTSTTPFVFPACAFSPSPLPLPFFATSPVVVAVAAFPVLSPPLSFLFPSFCLLDPVDFPFPNIKNDIADGSFVFLSFNTRLLSTFTASCIPPVELRLCSSYISRTPVSLTRPSRLLFLFPTPESLRLFCNLLRFNDVRGPSANINGASSLNPSSLNRIDFRRTTFVSIFSYLAPCFFNNSWNSSGAISGCRRAGSQILVFGLVRSESPSKSSGNFTAIISRFNSPTAAISSFIQVTSSCCFFASVSPSDLLVSITSPSDIPSCVFPCFVTPSISLYSLYLYFVLFSPSPFLFYPFVRFSCSLCRIAKFYVQLFYSIFYSCFSSSPFSLSIKLKALLKQHALSKSLSLY</sequence>
<keyword evidence="1" id="KW-0812">Transmembrane</keyword>
<organism evidence="2 3">
    <name type="scientific">Zancudomyces culisetae</name>
    <name type="common">Gut fungus</name>
    <name type="synonym">Smittium culisetae</name>
    <dbReference type="NCBI Taxonomy" id="1213189"/>
    <lineage>
        <taxon>Eukaryota</taxon>
        <taxon>Fungi</taxon>
        <taxon>Fungi incertae sedis</taxon>
        <taxon>Zoopagomycota</taxon>
        <taxon>Kickxellomycotina</taxon>
        <taxon>Harpellomycetes</taxon>
        <taxon>Harpellales</taxon>
        <taxon>Legeriomycetaceae</taxon>
        <taxon>Zancudomyces</taxon>
    </lineage>
</organism>
<keyword evidence="1" id="KW-0472">Membrane</keyword>
<keyword evidence="1" id="KW-1133">Transmembrane helix</keyword>